<proteinExistence type="predicted"/>
<protein>
    <submittedName>
        <fullName evidence="1">Uncharacterized protein</fullName>
    </submittedName>
</protein>
<name>A0A6J4QI38_9ACTN</name>
<gene>
    <name evidence="1" type="ORF">AVDCRST_MAG80-1704</name>
</gene>
<sequence length="30" mass="3711">MKKLLRRLAIMAAPIIWRKIQQRRRGGRHR</sequence>
<reference evidence="1" key="1">
    <citation type="submission" date="2020-02" db="EMBL/GenBank/DDBJ databases">
        <authorList>
            <person name="Meier V. D."/>
        </authorList>
    </citation>
    <scope>NUCLEOTIDE SEQUENCE</scope>
    <source>
        <strain evidence="1">AVDCRST_MAG80</strain>
    </source>
</reference>
<organism evidence="1">
    <name type="scientific">uncultured Rubrobacteraceae bacterium</name>
    <dbReference type="NCBI Taxonomy" id="349277"/>
    <lineage>
        <taxon>Bacteria</taxon>
        <taxon>Bacillati</taxon>
        <taxon>Actinomycetota</taxon>
        <taxon>Rubrobacteria</taxon>
        <taxon>Rubrobacterales</taxon>
        <taxon>Rubrobacteraceae</taxon>
        <taxon>environmental samples</taxon>
    </lineage>
</organism>
<dbReference type="EMBL" id="CADCVC010000144">
    <property type="protein sequence ID" value="CAA9445169.1"/>
    <property type="molecule type" value="Genomic_DNA"/>
</dbReference>
<evidence type="ECO:0000313" key="1">
    <source>
        <dbReference type="EMBL" id="CAA9445169.1"/>
    </source>
</evidence>
<dbReference type="AlphaFoldDB" id="A0A6J4QI38"/>
<accession>A0A6J4QI38</accession>